<dbReference type="InterPro" id="IPR001509">
    <property type="entry name" value="Epimerase_deHydtase"/>
</dbReference>
<organism evidence="2 3">
    <name type="scientific">Corynebacterium yudongzhengii</name>
    <dbReference type="NCBI Taxonomy" id="2080740"/>
    <lineage>
        <taxon>Bacteria</taxon>
        <taxon>Bacillati</taxon>
        <taxon>Actinomycetota</taxon>
        <taxon>Actinomycetes</taxon>
        <taxon>Mycobacteriales</taxon>
        <taxon>Corynebacteriaceae</taxon>
        <taxon>Corynebacterium</taxon>
    </lineage>
</organism>
<dbReference type="Pfam" id="PF01370">
    <property type="entry name" value="Epimerase"/>
    <property type="match status" value="1"/>
</dbReference>
<comment type="caution">
    <text evidence="2">The sequence shown here is derived from an EMBL/GenBank/DDBJ whole genome shotgun (WGS) entry which is preliminary data.</text>
</comment>
<dbReference type="InterPro" id="IPR036291">
    <property type="entry name" value="NAD(P)-bd_dom_sf"/>
</dbReference>
<dbReference type="EMBL" id="QEEZ01000009">
    <property type="protein sequence ID" value="PWC01645.1"/>
    <property type="molecule type" value="Genomic_DNA"/>
</dbReference>
<keyword evidence="3" id="KW-1185">Reference proteome</keyword>
<dbReference type="Gene3D" id="3.40.50.720">
    <property type="entry name" value="NAD(P)-binding Rossmann-like Domain"/>
    <property type="match status" value="1"/>
</dbReference>
<feature type="domain" description="NAD-dependent epimerase/dehydratase" evidence="1">
    <location>
        <begin position="3"/>
        <end position="43"/>
    </location>
</feature>
<protein>
    <recommendedName>
        <fullName evidence="1">NAD-dependent epimerase/dehydratase domain-containing protein</fullName>
    </recommendedName>
</protein>
<evidence type="ECO:0000313" key="2">
    <source>
        <dbReference type="EMBL" id="PWC01645.1"/>
    </source>
</evidence>
<evidence type="ECO:0000259" key="1">
    <source>
        <dbReference type="Pfam" id="PF01370"/>
    </source>
</evidence>
<accession>A0A2U1T6P6</accession>
<dbReference type="KEGG" id="cyz:C3B44_07370"/>
<dbReference type="AlphaFoldDB" id="A0A2U1T6P6"/>
<dbReference type="OrthoDB" id="3510772at2"/>
<dbReference type="SUPFAM" id="SSF51735">
    <property type="entry name" value="NAD(P)-binding Rossmann-fold domains"/>
    <property type="match status" value="1"/>
</dbReference>
<reference evidence="3" key="1">
    <citation type="submission" date="2018-04" db="EMBL/GenBank/DDBJ databases">
        <authorList>
            <person name="Liu S."/>
            <person name="Wang Z."/>
            <person name="Li J."/>
        </authorList>
    </citation>
    <scope>NUCLEOTIDE SEQUENCE [LARGE SCALE GENOMIC DNA]</scope>
    <source>
        <strain evidence="3">2189</strain>
    </source>
</reference>
<gene>
    <name evidence="2" type="ORF">DF222_05895</name>
</gene>
<name>A0A2U1T6P6_9CORY</name>
<sequence length="53" mass="6102">MWIVTGAEGFLGNTIVRQLLEQGEEVRACVYDTEAARFGRAVVRDRHHGRHRH</sequence>
<proteinExistence type="predicted"/>
<dbReference type="Proteomes" id="UP000244989">
    <property type="component" value="Unassembled WGS sequence"/>
</dbReference>
<evidence type="ECO:0000313" key="3">
    <source>
        <dbReference type="Proteomes" id="UP000244989"/>
    </source>
</evidence>